<dbReference type="PANTHER" id="PTHR34222:SF99">
    <property type="entry name" value="PROTEIN, PUTATIVE-RELATED"/>
    <property type="match status" value="1"/>
</dbReference>
<evidence type="ECO:0000313" key="3">
    <source>
        <dbReference type="Proteomes" id="UP001318860"/>
    </source>
</evidence>
<keyword evidence="3" id="KW-1185">Reference proteome</keyword>
<evidence type="ECO:0000256" key="1">
    <source>
        <dbReference type="SAM" id="MobiDB-lite"/>
    </source>
</evidence>
<name>A0ABR0XVR9_REHGL</name>
<dbReference type="EMBL" id="JABTTQ020000002">
    <property type="protein sequence ID" value="KAK6163100.1"/>
    <property type="molecule type" value="Genomic_DNA"/>
</dbReference>
<gene>
    <name evidence="2" type="ORF">DH2020_002941</name>
</gene>
<dbReference type="Proteomes" id="UP001318860">
    <property type="component" value="Unassembled WGS sequence"/>
</dbReference>
<organism evidence="2 3">
    <name type="scientific">Rehmannia glutinosa</name>
    <name type="common">Chinese foxglove</name>
    <dbReference type="NCBI Taxonomy" id="99300"/>
    <lineage>
        <taxon>Eukaryota</taxon>
        <taxon>Viridiplantae</taxon>
        <taxon>Streptophyta</taxon>
        <taxon>Embryophyta</taxon>
        <taxon>Tracheophyta</taxon>
        <taxon>Spermatophyta</taxon>
        <taxon>Magnoliopsida</taxon>
        <taxon>eudicotyledons</taxon>
        <taxon>Gunneridae</taxon>
        <taxon>Pentapetalae</taxon>
        <taxon>asterids</taxon>
        <taxon>lamiids</taxon>
        <taxon>Lamiales</taxon>
        <taxon>Orobanchaceae</taxon>
        <taxon>Rehmannieae</taxon>
        <taxon>Rehmannia</taxon>
    </lineage>
</organism>
<evidence type="ECO:0000313" key="2">
    <source>
        <dbReference type="EMBL" id="KAK6163100.1"/>
    </source>
</evidence>
<reference evidence="2 3" key="1">
    <citation type="journal article" date="2021" name="Comput. Struct. Biotechnol. J.">
        <title>De novo genome assembly of the potent medicinal plant Rehmannia glutinosa using nanopore technology.</title>
        <authorList>
            <person name="Ma L."/>
            <person name="Dong C."/>
            <person name="Song C."/>
            <person name="Wang X."/>
            <person name="Zheng X."/>
            <person name="Niu Y."/>
            <person name="Chen S."/>
            <person name="Feng W."/>
        </authorList>
    </citation>
    <scope>NUCLEOTIDE SEQUENCE [LARGE SCALE GENOMIC DNA]</scope>
    <source>
        <strain evidence="2">DH-2019</strain>
    </source>
</reference>
<accession>A0ABR0XVR9</accession>
<protein>
    <submittedName>
        <fullName evidence="2">Uncharacterized protein</fullName>
    </submittedName>
</protein>
<proteinExistence type="predicted"/>
<feature type="region of interest" description="Disordered" evidence="1">
    <location>
        <begin position="58"/>
        <end position="80"/>
    </location>
</feature>
<comment type="caution">
    <text evidence="2">The sequence shown here is derived from an EMBL/GenBank/DDBJ whole genome shotgun (WGS) entry which is preliminary data.</text>
</comment>
<dbReference type="PANTHER" id="PTHR34222">
    <property type="entry name" value="GAG_PRE-INTEGRS DOMAIN-CONTAINING PROTEIN"/>
    <property type="match status" value="1"/>
</dbReference>
<sequence>MARQQRRNNQLHVLMGEVPTDTPPIVAREDDPLHLQAMLSRVGNGHFGKGSAYKPGNFGRGSSTFGRGTNAGMGRGTIHRTKEEKAKLVCEHCNGTGHEISKCFKLHGYPDWYKQLREERGRSAVNVVCGQNKIKSDLF</sequence>